<evidence type="ECO:0000313" key="6">
    <source>
        <dbReference type="EMBL" id="KAK7071346.1"/>
    </source>
</evidence>
<keyword evidence="7" id="KW-1185">Reference proteome</keyword>
<dbReference type="Gene3D" id="3.30.160.60">
    <property type="entry name" value="Classic Zinc Finger"/>
    <property type="match status" value="1"/>
</dbReference>
<reference evidence="6 7" key="1">
    <citation type="submission" date="2023-11" db="EMBL/GenBank/DDBJ databases">
        <title>Halocaridina rubra genome assembly.</title>
        <authorList>
            <person name="Smith C."/>
        </authorList>
    </citation>
    <scope>NUCLEOTIDE SEQUENCE [LARGE SCALE GENOMIC DNA]</scope>
    <source>
        <strain evidence="6">EP-1</strain>
        <tissue evidence="6">Whole</tissue>
    </source>
</reference>
<evidence type="ECO:0000256" key="1">
    <source>
        <dbReference type="ARBA" id="ARBA00022723"/>
    </source>
</evidence>
<dbReference type="PANTHER" id="PTHR24403">
    <property type="entry name" value="ZINC FINGER PROTEIN"/>
    <property type="match status" value="1"/>
</dbReference>
<evidence type="ECO:0000313" key="7">
    <source>
        <dbReference type="Proteomes" id="UP001381693"/>
    </source>
</evidence>
<dbReference type="InterPro" id="IPR013087">
    <property type="entry name" value="Znf_C2H2_type"/>
</dbReference>
<sequence>MKDINPCCFLPKLTLPTAPLVRTPSHAHIPIYLEITPSPQKFIHSRKTSGFICCVSDCNFKSDIHAEVLSHIINMHGAFKCISSGCHFVTKSRDIYTLHMQNSHPKLNVMVCPFLCKISFNDFSELLTHLSWHSKYAIEESPDIAEVEEDQEDAGFLKIESVGTLDPTSASQMFGEDYDPPPAMTSSPLQPSSPLKITVSLKNCGPNAQVPFINSASPILGISNVGSANTVPNMMTSPTRPAVFGNVVQGVFPLIGNVIQNSVDIFGGLPSAAQTATSQAAPTTIMPNIKEGGATVSSSVVESRNTLPQTTGLANLPEMKMKTESPEVVNPPVVDIRDDGDQFEGKSVKKLAPPPGIATMPKHPPTVPIQEVFIEFQPVDIFKILTTKLAPEVFKCMFRGCVYADDEPDNFLAHIQNHGSDYRCCYCLMLMASAPDLVEHVLTEHSNSQFQCKYCLYRAFTKIYMGVHLKNFHPYDEPRYIKVGTIRQGYPPSPPIDQFVRPYRCNYQECPYRTVDSEAFRLHVQQTHGPFVILSCDFCHKHLHVIPFIDTTILKC</sequence>
<dbReference type="GO" id="GO:0045944">
    <property type="term" value="P:positive regulation of transcription by RNA polymerase II"/>
    <property type="evidence" value="ECO:0007669"/>
    <property type="project" value="TreeGrafter"/>
</dbReference>
<evidence type="ECO:0000256" key="4">
    <source>
        <dbReference type="ARBA" id="ARBA00022833"/>
    </source>
</evidence>
<keyword evidence="1" id="KW-0479">Metal-binding</keyword>
<name>A0AAN8ZWJ3_HALRR</name>
<gene>
    <name evidence="6" type="ORF">SK128_011963</name>
</gene>
<dbReference type="PANTHER" id="PTHR24403:SF67">
    <property type="entry name" value="FI01116P-RELATED"/>
    <property type="match status" value="1"/>
</dbReference>
<dbReference type="EMBL" id="JAXCGZ010015097">
    <property type="protein sequence ID" value="KAK7071346.1"/>
    <property type="molecule type" value="Genomic_DNA"/>
</dbReference>
<protein>
    <recommendedName>
        <fullName evidence="5">C2H2-type domain-containing protein</fullName>
    </recommendedName>
</protein>
<feature type="domain" description="C2H2-type" evidence="5">
    <location>
        <begin position="424"/>
        <end position="445"/>
    </location>
</feature>
<evidence type="ECO:0000259" key="5">
    <source>
        <dbReference type="PROSITE" id="PS00028"/>
    </source>
</evidence>
<accession>A0AAN8ZWJ3</accession>
<organism evidence="6 7">
    <name type="scientific">Halocaridina rubra</name>
    <name type="common">Hawaiian red shrimp</name>
    <dbReference type="NCBI Taxonomy" id="373956"/>
    <lineage>
        <taxon>Eukaryota</taxon>
        <taxon>Metazoa</taxon>
        <taxon>Ecdysozoa</taxon>
        <taxon>Arthropoda</taxon>
        <taxon>Crustacea</taxon>
        <taxon>Multicrustacea</taxon>
        <taxon>Malacostraca</taxon>
        <taxon>Eumalacostraca</taxon>
        <taxon>Eucarida</taxon>
        <taxon>Decapoda</taxon>
        <taxon>Pleocyemata</taxon>
        <taxon>Caridea</taxon>
        <taxon>Atyoidea</taxon>
        <taxon>Atyidae</taxon>
        <taxon>Halocaridina</taxon>
    </lineage>
</organism>
<keyword evidence="3" id="KW-0863">Zinc-finger</keyword>
<dbReference type="PROSITE" id="PS00028">
    <property type="entry name" value="ZINC_FINGER_C2H2_1"/>
    <property type="match status" value="2"/>
</dbReference>
<evidence type="ECO:0000256" key="2">
    <source>
        <dbReference type="ARBA" id="ARBA00022737"/>
    </source>
</evidence>
<dbReference type="SMART" id="SM00355">
    <property type="entry name" value="ZnF_C2H2"/>
    <property type="match status" value="7"/>
</dbReference>
<keyword evidence="2" id="KW-0677">Repeat</keyword>
<dbReference type="InterPro" id="IPR050688">
    <property type="entry name" value="Zinc_finger/UBP_domain"/>
</dbReference>
<dbReference type="Proteomes" id="UP001381693">
    <property type="component" value="Unassembled WGS sequence"/>
</dbReference>
<keyword evidence="4" id="KW-0862">Zinc</keyword>
<feature type="domain" description="C2H2-type" evidence="5">
    <location>
        <begin position="112"/>
        <end position="133"/>
    </location>
</feature>
<dbReference type="GO" id="GO:0005634">
    <property type="term" value="C:nucleus"/>
    <property type="evidence" value="ECO:0007669"/>
    <property type="project" value="TreeGrafter"/>
</dbReference>
<proteinExistence type="predicted"/>
<dbReference type="GO" id="GO:0008270">
    <property type="term" value="F:zinc ion binding"/>
    <property type="evidence" value="ECO:0007669"/>
    <property type="project" value="UniProtKB-KW"/>
</dbReference>
<evidence type="ECO:0000256" key="3">
    <source>
        <dbReference type="ARBA" id="ARBA00022771"/>
    </source>
</evidence>
<dbReference type="AlphaFoldDB" id="A0AAN8ZWJ3"/>
<comment type="caution">
    <text evidence="6">The sequence shown here is derived from an EMBL/GenBank/DDBJ whole genome shotgun (WGS) entry which is preliminary data.</text>
</comment>